<dbReference type="Proteomes" id="UP000299102">
    <property type="component" value="Unassembled WGS sequence"/>
</dbReference>
<dbReference type="AlphaFoldDB" id="A0A4C1Z2K7"/>
<keyword evidence="2" id="KW-1185">Reference proteome</keyword>
<accession>A0A4C1Z2K7</accession>
<evidence type="ECO:0000313" key="2">
    <source>
        <dbReference type="Proteomes" id="UP000299102"/>
    </source>
</evidence>
<organism evidence="1 2">
    <name type="scientific">Eumeta variegata</name>
    <name type="common">Bagworm moth</name>
    <name type="synonym">Eumeta japonica</name>
    <dbReference type="NCBI Taxonomy" id="151549"/>
    <lineage>
        <taxon>Eukaryota</taxon>
        <taxon>Metazoa</taxon>
        <taxon>Ecdysozoa</taxon>
        <taxon>Arthropoda</taxon>
        <taxon>Hexapoda</taxon>
        <taxon>Insecta</taxon>
        <taxon>Pterygota</taxon>
        <taxon>Neoptera</taxon>
        <taxon>Endopterygota</taxon>
        <taxon>Lepidoptera</taxon>
        <taxon>Glossata</taxon>
        <taxon>Ditrysia</taxon>
        <taxon>Tineoidea</taxon>
        <taxon>Psychidae</taxon>
        <taxon>Oiketicinae</taxon>
        <taxon>Eumeta</taxon>
    </lineage>
</organism>
<dbReference type="EMBL" id="BGZK01001528">
    <property type="protein sequence ID" value="GBP81760.1"/>
    <property type="molecule type" value="Genomic_DNA"/>
</dbReference>
<evidence type="ECO:0000313" key="1">
    <source>
        <dbReference type="EMBL" id="GBP81760.1"/>
    </source>
</evidence>
<gene>
    <name evidence="1" type="ORF">EVAR_62676_1</name>
</gene>
<name>A0A4C1Z2K7_EUMVA</name>
<sequence>MPKISLTHTLVSPEFRRAHAAVVTRTYRRVYQNGAGAEKPINLLAFDRAMGFIQVAGAVRAVYRDAGSAVSAAARSCYLLLCF</sequence>
<proteinExistence type="predicted"/>
<protein>
    <submittedName>
        <fullName evidence="1">Uncharacterized protein</fullName>
    </submittedName>
</protein>
<reference evidence="1 2" key="1">
    <citation type="journal article" date="2019" name="Commun. Biol.">
        <title>The bagworm genome reveals a unique fibroin gene that provides high tensile strength.</title>
        <authorList>
            <person name="Kono N."/>
            <person name="Nakamura H."/>
            <person name="Ohtoshi R."/>
            <person name="Tomita M."/>
            <person name="Numata K."/>
            <person name="Arakawa K."/>
        </authorList>
    </citation>
    <scope>NUCLEOTIDE SEQUENCE [LARGE SCALE GENOMIC DNA]</scope>
</reference>
<comment type="caution">
    <text evidence="1">The sequence shown here is derived from an EMBL/GenBank/DDBJ whole genome shotgun (WGS) entry which is preliminary data.</text>
</comment>